<evidence type="ECO:0000259" key="7">
    <source>
        <dbReference type="Pfam" id="PF00107"/>
    </source>
</evidence>
<protein>
    <recommendedName>
        <fullName evidence="6">Ribulose-5-phosphate reductase</fullName>
        <shortName evidence="6">Ribulose-5-P reductase</shortName>
        <ecNumber evidence="6">1.1.1.405</ecNumber>
    </recommendedName>
    <alternativeName>
        <fullName evidence="6">Ribitol-5-phosphate dehydrogenase</fullName>
    </alternativeName>
</protein>
<dbReference type="InterPro" id="IPR013149">
    <property type="entry name" value="ADH-like_C"/>
</dbReference>
<feature type="domain" description="Alcohol dehydrogenase-like N-terminal" evidence="8">
    <location>
        <begin position="26"/>
        <end position="133"/>
    </location>
</feature>
<feature type="binding site" evidence="6">
    <location>
        <position position="144"/>
    </location>
    <ligand>
        <name>Zn(2+)</name>
        <dbReference type="ChEBI" id="CHEBI:29105"/>
        <note>catalytic</note>
    </ligand>
</feature>
<evidence type="ECO:0000256" key="5">
    <source>
        <dbReference type="ARBA" id="ARBA00023002"/>
    </source>
</evidence>
<dbReference type="Gene3D" id="3.90.180.10">
    <property type="entry name" value="Medium-chain alcohol dehydrogenases, catalytic domain"/>
    <property type="match status" value="1"/>
</dbReference>
<feature type="binding site" evidence="6">
    <location>
        <position position="64"/>
    </location>
    <ligand>
        <name>Zn(2+)</name>
        <dbReference type="ChEBI" id="CHEBI:29105"/>
        <note>catalytic</note>
    </ligand>
</feature>
<dbReference type="EMBL" id="CP009761">
    <property type="protein sequence ID" value="AIZ36594.1"/>
    <property type="molecule type" value="Genomic_DNA"/>
</dbReference>
<sequence>MINRIFQLMKPGFISVKYVDESFLGDKVIVKPLYISLCHADQRYYLGKRDPKVLAKKLPMAPIHESCGEVVFDPTNTFKVGDTVSMIPNTPPCNFDERIYENYVKGSYFLSSGHDGFMREFVKIAPDRLVKFNDIDLSVASILEFISVGFHAYDRFIKNSLENKETITIFGNGSLGFVTANVLKYKFPNSKIVVIGRNLEKLKIFSFVDEVYSSDDIPEDFSTDHGFECAGGPGSEDAINNIIKYIKPQGSIMLMGVSENKVAINTRDILEKGLTLIGCSRSGRVDFQEAVKMLGNKKIQNRFKSIVFEDDEINSVDDIHRFFKNDLNTPFKTVAKWNI</sequence>
<dbReference type="Pfam" id="PF08240">
    <property type="entry name" value="ADH_N"/>
    <property type="match status" value="1"/>
</dbReference>
<dbReference type="GO" id="GO:0008270">
    <property type="term" value="F:zinc ion binding"/>
    <property type="evidence" value="ECO:0007669"/>
    <property type="project" value="UniProtKB-UniRule"/>
</dbReference>
<dbReference type="RefSeq" id="WP_029949091.1">
    <property type="nucleotide sequence ID" value="NZ_CP009761.1"/>
</dbReference>
<comment type="function">
    <text evidence="6">Catalyzes the NADPH dependent reduction of D-ribulose 5-phosphate to D-ribitol 5-phosphate.</text>
</comment>
<dbReference type="HAMAP" id="MF_02069">
    <property type="entry name" value="TarJ"/>
    <property type="match status" value="1"/>
</dbReference>
<dbReference type="InterPro" id="IPR034710">
    <property type="entry name" value="TarJ"/>
</dbReference>
<keyword evidence="3 6" id="KW-0479">Metal-binding</keyword>
<dbReference type="EC" id="1.1.1.405" evidence="6"/>
<dbReference type="SUPFAM" id="SSF51735">
    <property type="entry name" value="NAD(P)-binding Rossmann-fold domains"/>
    <property type="match status" value="1"/>
</dbReference>
<dbReference type="STRING" id="33033.NW74_04235"/>
<accession>A0A0B4S2B0</accession>
<gene>
    <name evidence="9" type="ORF">NW74_04235</name>
</gene>
<dbReference type="InterPro" id="IPR011032">
    <property type="entry name" value="GroES-like_sf"/>
</dbReference>
<organism evidence="9 10">
    <name type="scientific">Parvimonas micra</name>
    <dbReference type="NCBI Taxonomy" id="33033"/>
    <lineage>
        <taxon>Bacteria</taxon>
        <taxon>Bacillati</taxon>
        <taxon>Bacillota</taxon>
        <taxon>Tissierellia</taxon>
        <taxon>Tissierellales</taxon>
        <taxon>Peptoniphilaceae</taxon>
        <taxon>Parvimonas</taxon>
    </lineage>
</organism>
<proteinExistence type="inferred from homology"/>
<evidence type="ECO:0000313" key="10">
    <source>
        <dbReference type="Proteomes" id="UP000031386"/>
    </source>
</evidence>
<evidence type="ECO:0000256" key="6">
    <source>
        <dbReference type="HAMAP-Rule" id="MF_02069"/>
    </source>
</evidence>
<dbReference type="Proteomes" id="UP000031386">
    <property type="component" value="Chromosome"/>
</dbReference>
<dbReference type="InterPro" id="IPR036291">
    <property type="entry name" value="NAD(P)-bd_dom_sf"/>
</dbReference>
<evidence type="ECO:0000256" key="4">
    <source>
        <dbReference type="ARBA" id="ARBA00022833"/>
    </source>
</evidence>
<dbReference type="SUPFAM" id="SSF50129">
    <property type="entry name" value="GroES-like"/>
    <property type="match status" value="1"/>
</dbReference>
<name>A0A0B4S2B0_9FIRM</name>
<keyword evidence="6" id="KW-0521">NADP</keyword>
<keyword evidence="5 6" id="KW-0560">Oxidoreductase</keyword>
<dbReference type="Gene3D" id="3.40.50.720">
    <property type="entry name" value="NAD(P)-binding Rossmann-like Domain"/>
    <property type="match status" value="1"/>
</dbReference>
<evidence type="ECO:0000256" key="3">
    <source>
        <dbReference type="ARBA" id="ARBA00022723"/>
    </source>
</evidence>
<feature type="domain" description="Alcohol dehydrogenase-like C-terminal" evidence="7">
    <location>
        <begin position="222"/>
        <end position="294"/>
    </location>
</feature>
<dbReference type="PANTHER" id="PTHR43350:SF19">
    <property type="entry name" value="D-GULOSIDE 3-DEHYDROGENASE"/>
    <property type="match status" value="1"/>
</dbReference>
<evidence type="ECO:0000256" key="2">
    <source>
        <dbReference type="ARBA" id="ARBA00008072"/>
    </source>
</evidence>
<feature type="binding site" evidence="6">
    <location>
        <position position="38"/>
    </location>
    <ligand>
        <name>Zn(2+)</name>
        <dbReference type="ChEBI" id="CHEBI:29105"/>
        <note>catalytic</note>
    </ligand>
</feature>
<comment type="similarity">
    <text evidence="2 6">Belongs to the zinc-containing alcohol dehydrogenase family.</text>
</comment>
<dbReference type="Pfam" id="PF00107">
    <property type="entry name" value="ADH_zinc_N"/>
    <property type="match status" value="1"/>
</dbReference>
<dbReference type="InterPro" id="IPR013154">
    <property type="entry name" value="ADH-like_N"/>
</dbReference>
<dbReference type="OrthoDB" id="1700359at2"/>
<evidence type="ECO:0000256" key="1">
    <source>
        <dbReference type="ARBA" id="ARBA00001947"/>
    </source>
</evidence>
<dbReference type="PANTHER" id="PTHR43350">
    <property type="entry name" value="NAD-DEPENDENT ALCOHOL DEHYDROGENASE"/>
    <property type="match status" value="1"/>
</dbReference>
<comment type="cofactor">
    <cofactor evidence="1 6">
        <name>Zn(2+)</name>
        <dbReference type="ChEBI" id="CHEBI:29105"/>
    </cofactor>
</comment>
<keyword evidence="10" id="KW-1185">Reference proteome</keyword>
<dbReference type="KEGG" id="pmic:NW74_04235"/>
<dbReference type="AlphaFoldDB" id="A0A0B4S2B0"/>
<dbReference type="GO" id="GO:0050256">
    <property type="term" value="F:ribitol-5-phosphate 2-dehydrogenase [NAD(P)+] activity"/>
    <property type="evidence" value="ECO:0007669"/>
    <property type="project" value="UniProtKB-UniRule"/>
</dbReference>
<comment type="catalytic activity">
    <reaction evidence="6">
        <text>D-ribitol 5-phosphate + NADP(+) = D-ribulose 5-phosphate + NADPH + H(+)</text>
        <dbReference type="Rhea" id="RHEA:19921"/>
        <dbReference type="ChEBI" id="CHEBI:15378"/>
        <dbReference type="ChEBI" id="CHEBI:57695"/>
        <dbReference type="ChEBI" id="CHEBI:57783"/>
        <dbReference type="ChEBI" id="CHEBI:58121"/>
        <dbReference type="ChEBI" id="CHEBI:58349"/>
        <dbReference type="EC" id="1.1.1.405"/>
    </reaction>
</comment>
<keyword evidence="4 6" id="KW-0862">Zinc</keyword>
<evidence type="ECO:0000259" key="8">
    <source>
        <dbReference type="Pfam" id="PF08240"/>
    </source>
</evidence>
<reference evidence="9 10" key="1">
    <citation type="submission" date="2014-10" db="EMBL/GenBank/DDBJ databases">
        <title>Complete genome sequence of Parvimonas micra KCOM 1535 (= ChDC B708).</title>
        <authorList>
            <person name="Kook J.-K."/>
            <person name="Park S.-N."/>
            <person name="Lim Y.K."/>
            <person name="Roh H."/>
        </authorList>
    </citation>
    <scope>NUCLEOTIDE SEQUENCE [LARGE SCALE GENOMIC DNA]</scope>
    <source>
        <strain evidence="10">KCOM 1535 / ChDC B708</strain>
    </source>
</reference>
<evidence type="ECO:0000313" key="9">
    <source>
        <dbReference type="EMBL" id="AIZ36594.1"/>
    </source>
</evidence>
<feature type="binding site" evidence="6">
    <location>
        <position position="65"/>
    </location>
    <ligand>
        <name>Zn(2+)</name>
        <dbReference type="ChEBI" id="CHEBI:29105"/>
        <note>catalytic</note>
    </ligand>
</feature>